<evidence type="ECO:0000313" key="2">
    <source>
        <dbReference type="EMBL" id="TGO02506.1"/>
    </source>
</evidence>
<evidence type="ECO:0000313" key="3">
    <source>
        <dbReference type="Proteomes" id="UP000030428"/>
    </source>
</evidence>
<gene>
    <name evidence="2" type="ORF">PN36_24000</name>
</gene>
<dbReference type="EMBL" id="JSZA02000122">
    <property type="protein sequence ID" value="TGO02506.1"/>
    <property type="molecule type" value="Genomic_DNA"/>
</dbReference>
<dbReference type="InterPro" id="IPR043519">
    <property type="entry name" value="NT_sf"/>
</dbReference>
<comment type="caution">
    <text evidence="2">The sequence shown here is derived from an EMBL/GenBank/DDBJ whole genome shotgun (WGS) entry which is preliminary data.</text>
</comment>
<dbReference type="Pfam" id="PF18765">
    <property type="entry name" value="Polbeta"/>
    <property type="match status" value="1"/>
</dbReference>
<dbReference type="Proteomes" id="UP000030428">
    <property type="component" value="Unassembled WGS sequence"/>
</dbReference>
<protein>
    <recommendedName>
        <fullName evidence="1">Polymerase beta nucleotidyltransferase domain-containing protein</fullName>
    </recommendedName>
</protein>
<reference evidence="2 3" key="1">
    <citation type="journal article" date="2016" name="Front. Microbiol.">
        <title>Single-Cell (Meta-)Genomics of a Dimorphic Candidatus Thiomargarita nelsonii Reveals Genomic Plasticity.</title>
        <authorList>
            <person name="Flood B.E."/>
            <person name="Fliss P."/>
            <person name="Jones D.S."/>
            <person name="Dick G.J."/>
            <person name="Jain S."/>
            <person name="Kaster A.K."/>
            <person name="Winkel M."/>
            <person name="Mussmann M."/>
            <person name="Bailey J."/>
        </authorList>
    </citation>
    <scope>NUCLEOTIDE SEQUENCE [LARGE SCALE GENOMIC DNA]</scope>
    <source>
        <strain evidence="2">Hydrate Ridge</strain>
    </source>
</reference>
<dbReference type="SUPFAM" id="SSF81301">
    <property type="entry name" value="Nucleotidyltransferase"/>
    <property type="match status" value="1"/>
</dbReference>
<organism evidence="2 3">
    <name type="scientific">Candidatus Thiomargarita nelsonii</name>
    <dbReference type="NCBI Taxonomy" id="1003181"/>
    <lineage>
        <taxon>Bacteria</taxon>
        <taxon>Pseudomonadati</taxon>
        <taxon>Pseudomonadota</taxon>
        <taxon>Gammaproteobacteria</taxon>
        <taxon>Thiotrichales</taxon>
        <taxon>Thiotrichaceae</taxon>
        <taxon>Thiomargarita</taxon>
    </lineage>
</organism>
<evidence type="ECO:0000259" key="1">
    <source>
        <dbReference type="Pfam" id="PF18765"/>
    </source>
</evidence>
<feature type="domain" description="Polymerase beta nucleotidyltransferase" evidence="1">
    <location>
        <begin position="22"/>
        <end position="97"/>
    </location>
</feature>
<proteinExistence type="predicted"/>
<keyword evidence="3" id="KW-1185">Reference proteome</keyword>
<sequence length="100" mass="11397">MRLSKNQILAILKAKELFFPNSKIYLFGSRIDHSRTGGDIDLYILSKNRVVDGVKKRIDFLVLLKSLIGDQKIDVVLADQSQNRLIDKIVKKEGRLIQSS</sequence>
<dbReference type="AlphaFoldDB" id="A0A4E0RFP5"/>
<accession>A0A4E0RFP5</accession>
<name>A0A4E0RFP5_9GAMM</name>
<dbReference type="Gene3D" id="3.30.460.10">
    <property type="entry name" value="Beta Polymerase, domain 2"/>
    <property type="match status" value="1"/>
</dbReference>
<dbReference type="InterPro" id="IPR041633">
    <property type="entry name" value="Polbeta"/>
</dbReference>